<dbReference type="InterPro" id="IPR029069">
    <property type="entry name" value="HotDog_dom_sf"/>
</dbReference>
<dbReference type="SUPFAM" id="SSF54637">
    <property type="entry name" value="Thioesterase/thiol ester dehydrase-isomerase"/>
    <property type="match status" value="1"/>
</dbReference>
<dbReference type="PANTHER" id="PTHR21660:SF1">
    <property type="entry name" value="ACYL-COENZYME A THIOESTERASE 13"/>
    <property type="match status" value="1"/>
</dbReference>
<dbReference type="Pfam" id="PF03061">
    <property type="entry name" value="4HBT"/>
    <property type="match status" value="1"/>
</dbReference>
<dbReference type="HOGENOM" id="CLU_085799_0_0_1"/>
<dbReference type="PANTHER" id="PTHR21660">
    <property type="entry name" value="THIOESTERASE SUPERFAMILY MEMBER-RELATED"/>
    <property type="match status" value="1"/>
</dbReference>
<protein>
    <recommendedName>
        <fullName evidence="4">Thioesterase domain-containing protein</fullName>
    </recommendedName>
</protein>
<keyword evidence="2" id="KW-0378">Hydrolase</keyword>
<evidence type="ECO:0000313" key="6">
    <source>
        <dbReference type="Proteomes" id="UP000007431"/>
    </source>
</evidence>
<dbReference type="CDD" id="cd03443">
    <property type="entry name" value="PaaI_thioesterase"/>
    <property type="match status" value="1"/>
</dbReference>
<gene>
    <name evidence="5" type="ORF">SCHCODRAFT_237423</name>
</gene>
<dbReference type="InParanoid" id="D8QFP3"/>
<dbReference type="InterPro" id="IPR039298">
    <property type="entry name" value="ACOT13"/>
</dbReference>
<comment type="similarity">
    <text evidence="1">Belongs to the thioesterase PaaI family.</text>
</comment>
<dbReference type="GeneID" id="9592123"/>
<evidence type="ECO:0000259" key="4">
    <source>
        <dbReference type="Pfam" id="PF03061"/>
    </source>
</evidence>
<dbReference type="AlphaFoldDB" id="D8QFP3"/>
<reference evidence="5 6" key="1">
    <citation type="journal article" date="2010" name="Nat. Biotechnol.">
        <title>Genome sequence of the model mushroom Schizophyllum commune.</title>
        <authorList>
            <person name="Ohm R.A."/>
            <person name="de Jong J.F."/>
            <person name="Lugones L.G."/>
            <person name="Aerts A."/>
            <person name="Kothe E."/>
            <person name="Stajich J.E."/>
            <person name="de Vries R.P."/>
            <person name="Record E."/>
            <person name="Levasseur A."/>
            <person name="Baker S.E."/>
            <person name="Bartholomew K.A."/>
            <person name="Coutinho P.M."/>
            <person name="Erdmann S."/>
            <person name="Fowler T.J."/>
            <person name="Gathman A.C."/>
            <person name="Lombard V."/>
            <person name="Henrissat B."/>
            <person name="Knabe N."/>
            <person name="Kuees U."/>
            <person name="Lilly W.W."/>
            <person name="Lindquist E."/>
            <person name="Lucas S."/>
            <person name="Magnuson J.K."/>
            <person name="Piumi F."/>
            <person name="Raudaskoski M."/>
            <person name="Salamov A."/>
            <person name="Schmutz J."/>
            <person name="Schwarze F.W.M.R."/>
            <person name="vanKuyk P.A."/>
            <person name="Horton J.S."/>
            <person name="Grigoriev I.V."/>
            <person name="Woesten H.A.B."/>
        </authorList>
    </citation>
    <scope>NUCLEOTIDE SEQUENCE [LARGE SCALE GENOMIC DNA]</scope>
    <source>
        <strain evidence="6">H4-8 / FGSC 9210</strain>
    </source>
</reference>
<feature type="domain" description="Thioesterase" evidence="4">
    <location>
        <begin position="118"/>
        <end position="195"/>
    </location>
</feature>
<feature type="region of interest" description="Disordered" evidence="3">
    <location>
        <begin position="1"/>
        <end position="36"/>
    </location>
</feature>
<dbReference type="EMBL" id="GL377311">
    <property type="protein sequence ID" value="EFI93161.1"/>
    <property type="molecule type" value="Genomic_DNA"/>
</dbReference>
<name>D8QFP3_SCHCM</name>
<evidence type="ECO:0000256" key="2">
    <source>
        <dbReference type="ARBA" id="ARBA00022801"/>
    </source>
</evidence>
<dbReference type="GO" id="GO:0047617">
    <property type="term" value="F:fatty acyl-CoA hydrolase activity"/>
    <property type="evidence" value="ECO:0007669"/>
    <property type="project" value="InterPro"/>
</dbReference>
<dbReference type="OrthoDB" id="2831072at2759"/>
<evidence type="ECO:0000256" key="1">
    <source>
        <dbReference type="ARBA" id="ARBA00008324"/>
    </source>
</evidence>
<sequence>MSTSNSHPRGASPTSFPATPASKAPSSADGDPNTFIRTLRTSPEVEASLESIAGNVPEADKRICANALAFFVSTPARSYGADVGRRLKIREMSLSESPPRCEVVLEIEVTRDMCNVYETLHGACAAYIVDPCSVASLIGLGLAVGVDGTGVSQSMNLTWHEPAPLGTTLRVVSTSISVQGRIRTARCEIWDRECKKLFISAVHSTVKPSPSRGMKL</sequence>
<dbReference type="OMA" id="GNSHANR"/>
<dbReference type="Gene3D" id="3.10.129.10">
    <property type="entry name" value="Hotdog Thioesterase"/>
    <property type="match status" value="1"/>
</dbReference>
<dbReference type="RefSeq" id="XP_003028064.1">
    <property type="nucleotide sequence ID" value="XM_003028018.1"/>
</dbReference>
<proteinExistence type="inferred from homology"/>
<keyword evidence="6" id="KW-1185">Reference proteome</keyword>
<evidence type="ECO:0000313" key="5">
    <source>
        <dbReference type="EMBL" id="EFI93161.1"/>
    </source>
</evidence>
<dbReference type="KEGG" id="scm:SCHCO_02680754"/>
<accession>D8QFP3</accession>
<dbReference type="VEuPathDB" id="FungiDB:SCHCODRAFT_02680754"/>
<organism evidence="6">
    <name type="scientific">Schizophyllum commune (strain H4-8 / FGSC 9210)</name>
    <name type="common">Split gill fungus</name>
    <dbReference type="NCBI Taxonomy" id="578458"/>
    <lineage>
        <taxon>Eukaryota</taxon>
        <taxon>Fungi</taxon>
        <taxon>Dikarya</taxon>
        <taxon>Basidiomycota</taxon>
        <taxon>Agaricomycotina</taxon>
        <taxon>Agaricomycetes</taxon>
        <taxon>Agaricomycetidae</taxon>
        <taxon>Agaricales</taxon>
        <taxon>Schizophyllaceae</taxon>
        <taxon>Schizophyllum</taxon>
    </lineage>
</organism>
<dbReference type="eggNOG" id="ENOG502SDK2">
    <property type="taxonomic scope" value="Eukaryota"/>
</dbReference>
<dbReference type="Proteomes" id="UP000007431">
    <property type="component" value="Unassembled WGS sequence"/>
</dbReference>
<evidence type="ECO:0000256" key="3">
    <source>
        <dbReference type="SAM" id="MobiDB-lite"/>
    </source>
</evidence>
<dbReference type="InterPro" id="IPR006683">
    <property type="entry name" value="Thioestr_dom"/>
</dbReference>
<feature type="compositionally biased region" description="Low complexity" evidence="3">
    <location>
        <begin position="11"/>
        <end position="28"/>
    </location>
</feature>